<keyword evidence="10" id="KW-0131">Cell cycle</keyword>
<dbReference type="GO" id="GO:0005524">
    <property type="term" value="F:ATP binding"/>
    <property type="evidence" value="ECO:0007669"/>
    <property type="project" value="UniProtKB-KW"/>
</dbReference>
<evidence type="ECO:0000256" key="8">
    <source>
        <dbReference type="ARBA" id="ARBA00023067"/>
    </source>
</evidence>
<dbReference type="FunFam" id="3.40.50.300:FF:000481">
    <property type="entry name" value="Structural maintenance of chromosomes 4"/>
    <property type="match status" value="1"/>
</dbReference>
<dbReference type="EMBL" id="MU005991">
    <property type="protein sequence ID" value="KAF2859565.1"/>
    <property type="molecule type" value="Genomic_DNA"/>
</dbReference>
<keyword evidence="7 12" id="KW-0175">Coiled coil</keyword>
<dbReference type="Gene3D" id="1.10.287.1490">
    <property type="match status" value="1"/>
</dbReference>
<dbReference type="Pfam" id="PF06470">
    <property type="entry name" value="SMC_hinge"/>
    <property type="match status" value="1"/>
</dbReference>
<evidence type="ECO:0000256" key="10">
    <source>
        <dbReference type="ARBA" id="ARBA00023306"/>
    </source>
</evidence>
<dbReference type="PIRSF" id="PIRSF005719">
    <property type="entry name" value="SMC"/>
    <property type="match status" value="1"/>
</dbReference>
<evidence type="ECO:0000256" key="11">
    <source>
        <dbReference type="PIRNR" id="PIRNR005719"/>
    </source>
</evidence>
<dbReference type="Gene3D" id="1.20.1060.20">
    <property type="match status" value="1"/>
</dbReference>
<dbReference type="SMART" id="SM00968">
    <property type="entry name" value="SMC_hinge"/>
    <property type="match status" value="1"/>
</dbReference>
<feature type="coiled-coil region" evidence="12">
    <location>
        <begin position="925"/>
        <end position="1159"/>
    </location>
</feature>
<dbReference type="InterPro" id="IPR003395">
    <property type="entry name" value="RecF/RecN/SMC_N"/>
</dbReference>
<keyword evidence="5" id="KW-0498">Mitosis</keyword>
<reference evidence="15" key="1">
    <citation type="journal article" date="2020" name="Stud. Mycol.">
        <title>101 Dothideomycetes genomes: a test case for predicting lifestyles and emergence of pathogens.</title>
        <authorList>
            <person name="Haridas S."/>
            <person name="Albert R."/>
            <person name="Binder M."/>
            <person name="Bloem J."/>
            <person name="Labutti K."/>
            <person name="Salamov A."/>
            <person name="Andreopoulos B."/>
            <person name="Baker S."/>
            <person name="Barry K."/>
            <person name="Bills G."/>
            <person name="Bluhm B."/>
            <person name="Cannon C."/>
            <person name="Castanera R."/>
            <person name="Culley D."/>
            <person name="Daum C."/>
            <person name="Ezra D."/>
            <person name="Gonzalez J."/>
            <person name="Henrissat B."/>
            <person name="Kuo A."/>
            <person name="Liang C."/>
            <person name="Lipzen A."/>
            <person name="Lutzoni F."/>
            <person name="Magnuson J."/>
            <person name="Mondo S."/>
            <person name="Nolan M."/>
            <person name="Ohm R."/>
            <person name="Pangilinan J."/>
            <person name="Park H.-J."/>
            <person name="Ramirez L."/>
            <person name="Alfaro M."/>
            <person name="Sun H."/>
            <person name="Tritt A."/>
            <person name="Yoshinaga Y."/>
            <person name="Zwiers L.-H."/>
            <person name="Turgeon B."/>
            <person name="Goodwin S."/>
            <person name="Spatafora J."/>
            <person name="Crous P."/>
            <person name="Grigoriev I."/>
        </authorList>
    </citation>
    <scope>NUCLEOTIDE SEQUENCE</scope>
    <source>
        <strain evidence="15">CBS 480.64</strain>
    </source>
</reference>
<name>A0A6A7BXZ9_9PEZI</name>
<dbReference type="InterPro" id="IPR036277">
    <property type="entry name" value="SMC_hinge_sf"/>
</dbReference>
<comment type="subcellular location">
    <subcellularLocation>
        <location evidence="1 11">Nucleus</location>
    </subcellularLocation>
</comment>
<keyword evidence="6" id="KW-0067">ATP-binding</keyword>
<keyword evidence="16" id="KW-1185">Reference proteome</keyword>
<evidence type="ECO:0000256" key="9">
    <source>
        <dbReference type="ARBA" id="ARBA00023242"/>
    </source>
</evidence>
<comment type="similarity">
    <text evidence="2">Belongs to the SMC family. SMC4 subfamily.</text>
</comment>
<evidence type="ECO:0000259" key="14">
    <source>
        <dbReference type="SMART" id="SM00968"/>
    </source>
</evidence>
<evidence type="ECO:0000256" key="3">
    <source>
        <dbReference type="ARBA" id="ARBA00022618"/>
    </source>
</evidence>
<keyword evidence="8" id="KW-0226">DNA condensation</keyword>
<dbReference type="OrthoDB" id="5575062at2759"/>
<evidence type="ECO:0000256" key="2">
    <source>
        <dbReference type="ARBA" id="ARBA00006005"/>
    </source>
</evidence>
<protein>
    <recommendedName>
        <fullName evidence="11">Structural maintenance of chromosomes protein</fullName>
    </recommendedName>
</protein>
<evidence type="ECO:0000256" key="6">
    <source>
        <dbReference type="ARBA" id="ARBA00022840"/>
    </source>
</evidence>
<feature type="compositionally biased region" description="Basic residues" evidence="13">
    <location>
        <begin position="37"/>
        <end position="51"/>
    </location>
</feature>
<feature type="domain" description="SMC hinge" evidence="14">
    <location>
        <begin position="765"/>
        <end position="878"/>
    </location>
</feature>
<dbReference type="GO" id="GO:0051301">
    <property type="term" value="P:cell division"/>
    <property type="evidence" value="ECO:0007669"/>
    <property type="project" value="UniProtKB-KW"/>
</dbReference>
<organism evidence="15 16">
    <name type="scientific">Piedraia hortae CBS 480.64</name>
    <dbReference type="NCBI Taxonomy" id="1314780"/>
    <lineage>
        <taxon>Eukaryota</taxon>
        <taxon>Fungi</taxon>
        <taxon>Dikarya</taxon>
        <taxon>Ascomycota</taxon>
        <taxon>Pezizomycotina</taxon>
        <taxon>Dothideomycetes</taxon>
        <taxon>Dothideomycetidae</taxon>
        <taxon>Capnodiales</taxon>
        <taxon>Piedraiaceae</taxon>
        <taxon>Piedraia</taxon>
    </lineage>
</organism>
<dbReference type="InterPro" id="IPR027417">
    <property type="entry name" value="P-loop_NTPase"/>
</dbReference>
<dbReference type="PANTHER" id="PTHR18937:SF172">
    <property type="entry name" value="STRUCTURAL MAINTENANCE OF CHROMOSOMES PROTEIN"/>
    <property type="match status" value="1"/>
</dbReference>
<accession>A0A6A7BXZ9</accession>
<keyword evidence="9 11" id="KW-0539">Nucleus</keyword>
<dbReference type="PANTHER" id="PTHR18937">
    <property type="entry name" value="STRUCTURAL MAINTENANCE OF CHROMOSOMES SMC FAMILY MEMBER"/>
    <property type="match status" value="1"/>
</dbReference>
<keyword evidence="4" id="KW-0547">Nucleotide-binding</keyword>
<dbReference type="Pfam" id="PF02463">
    <property type="entry name" value="SMC_N"/>
    <property type="match status" value="2"/>
</dbReference>
<dbReference type="SUPFAM" id="SSF75553">
    <property type="entry name" value="Smc hinge domain"/>
    <property type="match status" value="1"/>
</dbReference>
<feature type="coiled-coil region" evidence="12">
    <location>
        <begin position="644"/>
        <end position="748"/>
    </location>
</feature>
<dbReference type="GO" id="GO:0000796">
    <property type="term" value="C:condensin complex"/>
    <property type="evidence" value="ECO:0007669"/>
    <property type="project" value="TreeGrafter"/>
</dbReference>
<feature type="region of interest" description="Disordered" evidence="13">
    <location>
        <begin position="1"/>
        <end position="133"/>
    </location>
</feature>
<feature type="compositionally biased region" description="Polar residues" evidence="13">
    <location>
        <begin position="104"/>
        <end position="114"/>
    </location>
</feature>
<dbReference type="Gene3D" id="3.40.50.300">
    <property type="entry name" value="P-loop containing nucleotide triphosphate hydrolases"/>
    <property type="match status" value="2"/>
</dbReference>
<keyword evidence="3" id="KW-0132">Cell division</keyword>
<dbReference type="FunFam" id="3.40.50.300:FF:000585">
    <property type="entry name" value="Structural maintenance of chromosomes 4"/>
    <property type="match status" value="1"/>
</dbReference>
<evidence type="ECO:0000256" key="4">
    <source>
        <dbReference type="ARBA" id="ARBA00022741"/>
    </source>
</evidence>
<evidence type="ECO:0000256" key="7">
    <source>
        <dbReference type="ARBA" id="ARBA00023054"/>
    </source>
</evidence>
<gene>
    <name evidence="15" type="ORF">K470DRAFT_218978</name>
</gene>
<feature type="coiled-coil region" evidence="12">
    <location>
        <begin position="486"/>
        <end position="611"/>
    </location>
</feature>
<dbReference type="Gene3D" id="3.30.70.1620">
    <property type="match status" value="1"/>
</dbReference>
<evidence type="ECO:0000313" key="15">
    <source>
        <dbReference type="EMBL" id="KAF2859565.1"/>
    </source>
</evidence>
<dbReference type="SUPFAM" id="SSF52540">
    <property type="entry name" value="P-loop containing nucleoside triphosphate hydrolases"/>
    <property type="match status" value="1"/>
</dbReference>
<evidence type="ECO:0000256" key="13">
    <source>
        <dbReference type="SAM" id="MobiDB-lite"/>
    </source>
</evidence>
<proteinExistence type="inferred from homology"/>
<feature type="coiled-coil region" evidence="12">
    <location>
        <begin position="1245"/>
        <end position="1282"/>
    </location>
</feature>
<dbReference type="Proteomes" id="UP000799421">
    <property type="component" value="Unassembled WGS sequence"/>
</dbReference>
<sequence length="1446" mass="161093">MPTSPVRSSRRVAARRKVVEDEDETEIPTQREDVKSSPRKATTRNTTRRTRTTAAADKIESPEIFSQPAHAIESPEKKAPPKRRTMKEARAARLARNARREEVQQPQSTSAEETTITEDGKAEEGETGVEKTQVLDQTEATVMTEVRIDTTVGATDVQTGVQDVEMEDAPPIEETAAVEAGIPTPRARSPIVKTEIKKIDPTTTKMERPMDIVVRTKALGIPQSQEPAENRPRLVITHLVLSNFKSYAGRQVIGPFHATFSSVVGPNGSGKSNVIDSLLFVFGFRASKMRQGKISALIHNSAQYPDLDHCEVEVHFQEVMDQPNGESIPVPNSQLVVSRRAFKNNSSKYYINDKTSDFTTVTTLLKGRGIDLDHKRFLILQGEVESIAQMKPKAANEHDDGLLEYLEDIIGTSKYKTPIEEAAAETETLNDVCQEKLNRVQHVEKEKASLESKKDAALKYIHDENELVLKQSALYQLYIAECADNMQVTTEAIEQIKLELVAEEEKHGGSEAEMERLEKLYDAGSKEYQSLEKETASVLKEMARLDKETVKFEEKKKFLLNKAKKLEKTFEASKFGIHESETLIKNASDDLVRLTAEIEGLEKEMAVEDRQLGVIVEGLKGKTQGFSDKIAAKQRQLEPWNAKISEKQSAIAVAQSELDMLRERENAGATAVAEVQAKIEGLVEQRKATSAELEESKKKLVAVAKNAASVKKQIQMLAAQEPALKSKLSNSRQKADEAHASLAAAQSQGAVLSGLTRLKESGRIEGFHGRLGNLGTIDQKFDVAISTACPSLDNLVVDNVEIGQQCIEYLRKNNLGRANFILLDKLPQRDLSAVQTPENVPRLFDLIKSRHDRFLPAFYSILQNTLVAKNLEQANRIAYGAKKWRVVTLDGQLIDKSGTMSGGGTKVAKGGMSAKLASDVTREQVVKMDEDRHVLEKQLDELQESKRELETQLHELQEQQPKLETRTQKADLELDSIERNIADAKKRMQELGAVSQPSKTDKTEMEKLEGKIEKLQSEVSQLQSETGGVEEEIKQLQDKIMEVGGVKLRSQKSKVDSLKEQIATLTESLSTTEVTKTKALKSKSKHEKALAEATVELEKSSSERDQIESDLSSQNANTRYFRDQADEAALTLEEKKSSLSALKSTLDTLRASLNEARSTTLSIRTRLSESERILLENTKRSAHWRDQHSKLTLQTYAPTGEASLPSPVPELSKDELTSLNKSSLKLEITTLEEHLSSSPTDLSVLAEYQRRVSEHTSRLTDLNTALLARDTAKRRLDDLRRLRLEGFMAGFSHISLKLKEMYQMITMGGNAELELVDSLDPFAEGILFSVMPPKKSWKNIGNLSGGEKTLSSLALVFALHLFKPTPVYVMDEIDAALDYRNVSIVAAYIKERTKNAQFIVISLRNNMFELAARLVGVSKVNHMTRSVAVENRDFNRRDEVREGAGV</sequence>
<dbReference type="GO" id="GO:0007076">
    <property type="term" value="P:mitotic chromosome condensation"/>
    <property type="evidence" value="ECO:0007669"/>
    <property type="project" value="TreeGrafter"/>
</dbReference>
<evidence type="ECO:0000256" key="1">
    <source>
        <dbReference type="ARBA" id="ARBA00004123"/>
    </source>
</evidence>
<evidence type="ECO:0000256" key="5">
    <source>
        <dbReference type="ARBA" id="ARBA00022776"/>
    </source>
</evidence>
<evidence type="ECO:0000256" key="12">
    <source>
        <dbReference type="SAM" id="Coils"/>
    </source>
</evidence>
<evidence type="ECO:0000313" key="16">
    <source>
        <dbReference type="Proteomes" id="UP000799421"/>
    </source>
</evidence>
<dbReference type="InterPro" id="IPR024704">
    <property type="entry name" value="SMC"/>
</dbReference>
<dbReference type="GO" id="GO:0005634">
    <property type="term" value="C:nucleus"/>
    <property type="evidence" value="ECO:0007669"/>
    <property type="project" value="UniProtKB-SubCell"/>
</dbReference>
<dbReference type="InterPro" id="IPR010935">
    <property type="entry name" value="SMC_hinge"/>
</dbReference>